<organism evidence="2 3">
    <name type="scientific">Winogradskyella aquimaris</name>
    <dbReference type="NCBI Taxonomy" id="864074"/>
    <lineage>
        <taxon>Bacteria</taxon>
        <taxon>Pseudomonadati</taxon>
        <taxon>Bacteroidota</taxon>
        <taxon>Flavobacteriia</taxon>
        <taxon>Flavobacteriales</taxon>
        <taxon>Flavobacteriaceae</taxon>
        <taxon>Winogradskyella</taxon>
    </lineage>
</organism>
<dbReference type="EMBL" id="JAXDAE010000003">
    <property type="protein sequence ID" value="MDY2586650.1"/>
    <property type="molecule type" value="Genomic_DNA"/>
</dbReference>
<proteinExistence type="predicted"/>
<evidence type="ECO:0000256" key="1">
    <source>
        <dbReference type="SAM" id="Phobius"/>
    </source>
</evidence>
<sequence length="324" mass="38028">MKKFLKHISYGLLIFVIINLLIVLKYELPAHEAIKNKTHKNYLKWNSIHNNLNTYDLIILGSSRAYTSLNPKVIDSGLNLISFNMGTSSQDITESYYTLKEILDYQKPKYLVLETYLGSCDDFINYYQVYSNASFFKSSEHKFELVVKGYGSKGTVNYLIPLMKFNNYIKQDIKSIFSKSNSKAPKKNWYKGFHYDTTVVTKNDIKNFEPIPNFENKNFNKDRFKFYFDKIHKLTKANKIKLIVLRTPYPPSRLMLGSNNDENDFYKKYFREYKDVGYYDLNSYKSNTFNFTDNDFSDFHHANGKGALKISQQLVSIIKSEQLN</sequence>
<dbReference type="RefSeq" id="WP_320555020.1">
    <property type="nucleotide sequence ID" value="NZ_JAXDAE010000003.1"/>
</dbReference>
<evidence type="ECO:0000313" key="2">
    <source>
        <dbReference type="EMBL" id="MDY2586650.1"/>
    </source>
</evidence>
<reference evidence="2 3" key="1">
    <citation type="submission" date="2023-11" db="EMBL/GenBank/DDBJ databases">
        <title>Winogradskyella pelagius sp. nov., isolated from coastal sediment.</title>
        <authorList>
            <person name="Li F."/>
        </authorList>
    </citation>
    <scope>NUCLEOTIDE SEQUENCE [LARGE SCALE GENOMIC DNA]</scope>
    <source>
        <strain evidence="2 3">KCTC 23502</strain>
    </source>
</reference>
<keyword evidence="1" id="KW-1133">Transmembrane helix</keyword>
<feature type="transmembrane region" description="Helical" evidence="1">
    <location>
        <begin position="7"/>
        <end position="26"/>
    </location>
</feature>
<evidence type="ECO:0000313" key="3">
    <source>
        <dbReference type="Proteomes" id="UP001285855"/>
    </source>
</evidence>
<dbReference type="Gene3D" id="3.40.50.1110">
    <property type="entry name" value="SGNH hydrolase"/>
    <property type="match status" value="1"/>
</dbReference>
<dbReference type="InterPro" id="IPR036514">
    <property type="entry name" value="SGNH_hydro_sf"/>
</dbReference>
<evidence type="ECO:0008006" key="4">
    <source>
        <dbReference type="Google" id="ProtNLM"/>
    </source>
</evidence>
<gene>
    <name evidence="2" type="ORF">SNF14_04830</name>
</gene>
<dbReference type="SUPFAM" id="SSF52266">
    <property type="entry name" value="SGNH hydrolase"/>
    <property type="match status" value="1"/>
</dbReference>
<comment type="caution">
    <text evidence="2">The sequence shown here is derived from an EMBL/GenBank/DDBJ whole genome shotgun (WGS) entry which is preliminary data.</text>
</comment>
<protein>
    <recommendedName>
        <fullName evidence="4">SGNH/GDSL hydrolase family protein</fullName>
    </recommendedName>
</protein>
<keyword evidence="3" id="KW-1185">Reference proteome</keyword>
<keyword evidence="1" id="KW-0812">Transmembrane</keyword>
<accession>A0ABU5ELK8</accession>
<keyword evidence="1" id="KW-0472">Membrane</keyword>
<name>A0ABU5ELK8_9FLAO</name>
<dbReference type="Proteomes" id="UP001285855">
    <property type="component" value="Unassembled WGS sequence"/>
</dbReference>